<comment type="catalytic activity">
    <reaction evidence="10">
        <text>an acyl-CoA + a 1,2-diacyl-sn-glycerol = a triacyl-sn-glycerol + CoA</text>
        <dbReference type="Rhea" id="RHEA:10868"/>
        <dbReference type="ChEBI" id="CHEBI:17815"/>
        <dbReference type="ChEBI" id="CHEBI:57287"/>
        <dbReference type="ChEBI" id="CHEBI:58342"/>
        <dbReference type="ChEBI" id="CHEBI:64615"/>
        <dbReference type="EC" id="2.3.1.20"/>
    </reaction>
</comment>
<keyword evidence="14" id="KW-1185">Reference proteome</keyword>
<dbReference type="OrthoDB" id="619536at2759"/>
<accession>A0A5J5A2Y8</accession>
<evidence type="ECO:0000256" key="2">
    <source>
        <dbReference type="ARBA" id="ARBA00004586"/>
    </source>
</evidence>
<dbReference type="GO" id="GO:0005789">
    <property type="term" value="C:endoplasmic reticulum membrane"/>
    <property type="evidence" value="ECO:0007669"/>
    <property type="project" value="UniProtKB-SubCell"/>
</dbReference>
<feature type="domain" description="O-acyltransferase WSD1 C-terminal" evidence="12">
    <location>
        <begin position="431"/>
        <end position="531"/>
    </location>
</feature>
<dbReference type="InterPro" id="IPR004255">
    <property type="entry name" value="O-acyltransferase_WSD1_N"/>
</dbReference>
<dbReference type="GO" id="GO:0019432">
    <property type="term" value="P:triglyceride biosynthetic process"/>
    <property type="evidence" value="ECO:0007669"/>
    <property type="project" value="UniProtKB-UniPathway"/>
</dbReference>
<evidence type="ECO:0000259" key="12">
    <source>
        <dbReference type="Pfam" id="PF06974"/>
    </source>
</evidence>
<dbReference type="AlphaFoldDB" id="A0A5J5A2Y8"/>
<dbReference type="GO" id="GO:0005886">
    <property type="term" value="C:plasma membrane"/>
    <property type="evidence" value="ECO:0007669"/>
    <property type="project" value="UniProtKB-SubCell"/>
</dbReference>
<evidence type="ECO:0000256" key="4">
    <source>
        <dbReference type="ARBA" id="ARBA00005189"/>
    </source>
</evidence>
<keyword evidence="7" id="KW-0012">Acyltransferase</keyword>
<dbReference type="EMBL" id="CM018047">
    <property type="protein sequence ID" value="KAA8524368.1"/>
    <property type="molecule type" value="Genomic_DNA"/>
</dbReference>
<evidence type="ECO:0000256" key="6">
    <source>
        <dbReference type="ARBA" id="ARBA00022824"/>
    </source>
</evidence>
<dbReference type="Pfam" id="PF03007">
    <property type="entry name" value="WS_DGAT_cat"/>
    <property type="match status" value="1"/>
</dbReference>
<gene>
    <name evidence="13" type="ORF">F0562_010791</name>
</gene>
<dbReference type="GO" id="GO:0047196">
    <property type="term" value="F:long-chain-alcohol O-fatty-acyltransferase activity"/>
    <property type="evidence" value="ECO:0007669"/>
    <property type="project" value="UniProtKB-EC"/>
</dbReference>
<keyword evidence="6" id="KW-0256">Endoplasmic reticulum</keyword>
<proteinExistence type="inferred from homology"/>
<organism evidence="13 14">
    <name type="scientific">Nyssa sinensis</name>
    <dbReference type="NCBI Taxonomy" id="561372"/>
    <lineage>
        <taxon>Eukaryota</taxon>
        <taxon>Viridiplantae</taxon>
        <taxon>Streptophyta</taxon>
        <taxon>Embryophyta</taxon>
        <taxon>Tracheophyta</taxon>
        <taxon>Spermatophyta</taxon>
        <taxon>Magnoliopsida</taxon>
        <taxon>eudicotyledons</taxon>
        <taxon>Gunneridae</taxon>
        <taxon>Pentapetalae</taxon>
        <taxon>asterids</taxon>
        <taxon>Cornales</taxon>
        <taxon>Nyssaceae</taxon>
        <taxon>Nyssa</taxon>
    </lineage>
</organism>
<sequence length="536" mass="60094">MEDKLRRKVMEFEEEVSEPVSPSGQYLNSSVLSLSILVVLELEIPIDDSPTLSLLKDVFLPINPRFSCVMVGGENGAKKWKRVEVNLSDHINVPIFPEGKSPEFYDECLNDYLSKIATDQLPQSRPLWEIHIIKYPTSNAAGNIVFKLHHALGDGFSLMGALLSCLQRADNPSIPLTFPSRQSNTSGDGNKNSISKRLAQIFYGFFNTVLDFGWSILKSSFVEDDPTPIRSGDDGVEFRPITITTMTFSLDDIKKIKANLQVTINDVIMGIIFLGTRLYMQATNHELSNTKSTAMVLLNTRNIGGYKSIKDMIKPNAEMPWGNHFAFLHASIPNLTKTDFSNPLNFVLKAHQLIKKKRNSTAVYLTGRLLEAFTKFKGPEVRTLLSLMYRISNMKSQHSITILILSPSPLPPPSLSLYIYTHTYIYIYIYMYIYFDFVDSISKSQATAWYIHGTLKNSSMSISNMIGPVEQMALANHPISGFYFNVVGAPQSVFVTVVSYVGKLRVSVGAEKGFMDPCKFKSCIENAFQMIFKAAV</sequence>
<comment type="subcellular location">
    <subcellularLocation>
        <location evidence="1">Cell membrane</location>
        <topology evidence="1">Single-pass membrane protein</topology>
    </subcellularLocation>
    <subcellularLocation>
        <location evidence="2">Endoplasmic reticulum membrane</location>
    </subcellularLocation>
</comment>
<dbReference type="PANTHER" id="PTHR31650">
    <property type="entry name" value="O-ACYLTRANSFERASE (WSD1-LIKE) FAMILY PROTEIN"/>
    <property type="match status" value="1"/>
</dbReference>
<evidence type="ECO:0000313" key="13">
    <source>
        <dbReference type="EMBL" id="KAA8524368.1"/>
    </source>
</evidence>
<dbReference type="PANTHER" id="PTHR31650:SF51">
    <property type="entry name" value="O-ACYLTRANSFERASE WSD1-LIKE ISOFORM X1"/>
    <property type="match status" value="1"/>
</dbReference>
<feature type="domain" description="O-acyltransferase WSD1-like N-terminal" evidence="11">
    <location>
        <begin position="76"/>
        <end position="268"/>
    </location>
</feature>
<evidence type="ECO:0000259" key="11">
    <source>
        <dbReference type="Pfam" id="PF03007"/>
    </source>
</evidence>
<comment type="pathway">
    <text evidence="3">Glycerolipid metabolism; triacylglycerol biosynthesis.</text>
</comment>
<dbReference type="InterPro" id="IPR009721">
    <property type="entry name" value="O-acyltransferase_WSD1_C"/>
</dbReference>
<dbReference type="GO" id="GO:0004144">
    <property type="term" value="F:diacylglycerol O-acyltransferase activity"/>
    <property type="evidence" value="ECO:0007669"/>
    <property type="project" value="UniProtKB-EC"/>
</dbReference>
<reference evidence="13 14" key="1">
    <citation type="submission" date="2019-09" db="EMBL/GenBank/DDBJ databases">
        <title>A chromosome-level genome assembly of the Chinese tupelo Nyssa sinensis.</title>
        <authorList>
            <person name="Yang X."/>
            <person name="Kang M."/>
            <person name="Yang Y."/>
            <person name="Xiong H."/>
            <person name="Wang M."/>
            <person name="Zhang Z."/>
            <person name="Wang Z."/>
            <person name="Wu H."/>
            <person name="Ma T."/>
            <person name="Liu J."/>
            <person name="Xi Z."/>
        </authorList>
    </citation>
    <scope>NUCLEOTIDE SEQUENCE [LARGE SCALE GENOMIC DNA]</scope>
    <source>
        <strain evidence="13">J267</strain>
        <tissue evidence="13">Leaf</tissue>
    </source>
</reference>
<comment type="catalytic activity">
    <reaction evidence="9">
        <text>a long chain fatty alcohol + a fatty acyl-CoA = a long-chain alcohol wax ester + CoA</text>
        <dbReference type="Rhea" id="RHEA:38443"/>
        <dbReference type="ChEBI" id="CHEBI:17135"/>
        <dbReference type="ChEBI" id="CHEBI:57287"/>
        <dbReference type="ChEBI" id="CHEBI:77636"/>
        <dbReference type="ChEBI" id="CHEBI:235323"/>
        <dbReference type="EC" id="2.3.1.75"/>
    </reaction>
</comment>
<evidence type="ECO:0000256" key="10">
    <source>
        <dbReference type="ARBA" id="ARBA00048109"/>
    </source>
</evidence>
<comment type="pathway">
    <text evidence="4">Lipid metabolism.</text>
</comment>
<evidence type="ECO:0000256" key="9">
    <source>
        <dbReference type="ARBA" id="ARBA00047604"/>
    </source>
</evidence>
<keyword evidence="5" id="KW-0808">Transferase</keyword>
<dbReference type="Proteomes" id="UP000325577">
    <property type="component" value="Linkage Group LG4"/>
</dbReference>
<dbReference type="InterPro" id="IPR045034">
    <property type="entry name" value="O-acyltransferase_WSD1-like"/>
</dbReference>
<evidence type="ECO:0000256" key="7">
    <source>
        <dbReference type="ARBA" id="ARBA00023315"/>
    </source>
</evidence>
<evidence type="ECO:0000313" key="14">
    <source>
        <dbReference type="Proteomes" id="UP000325577"/>
    </source>
</evidence>
<name>A0A5J5A2Y8_9ASTE</name>
<evidence type="ECO:0000256" key="8">
    <source>
        <dbReference type="ARBA" id="ARBA00024360"/>
    </source>
</evidence>
<evidence type="ECO:0000256" key="3">
    <source>
        <dbReference type="ARBA" id="ARBA00004771"/>
    </source>
</evidence>
<dbReference type="Pfam" id="PF06974">
    <property type="entry name" value="WS_DGAT_C"/>
    <property type="match status" value="1"/>
</dbReference>
<evidence type="ECO:0000256" key="1">
    <source>
        <dbReference type="ARBA" id="ARBA00004162"/>
    </source>
</evidence>
<dbReference type="UniPathway" id="UPA00282"/>
<protein>
    <submittedName>
        <fullName evidence="13">Uncharacterized protein</fullName>
    </submittedName>
</protein>
<comment type="similarity">
    <text evidence="8">In the N-terminal section; belongs to the long-chain O-acyltransferase family.</text>
</comment>
<evidence type="ECO:0000256" key="5">
    <source>
        <dbReference type="ARBA" id="ARBA00022679"/>
    </source>
</evidence>